<protein>
    <recommendedName>
        <fullName evidence="2">RRM domain-containing protein</fullName>
    </recommendedName>
</protein>
<feature type="domain" description="RRM" evidence="2">
    <location>
        <begin position="107"/>
        <end position="180"/>
    </location>
</feature>
<organism evidence="3 4">
    <name type="scientific">Tubulinosema ratisbonensis</name>
    <dbReference type="NCBI Taxonomy" id="291195"/>
    <lineage>
        <taxon>Eukaryota</taxon>
        <taxon>Fungi</taxon>
        <taxon>Fungi incertae sedis</taxon>
        <taxon>Microsporidia</taxon>
        <taxon>Tubulinosematoidea</taxon>
        <taxon>Tubulinosematidae</taxon>
        <taxon>Tubulinosema</taxon>
    </lineage>
</organism>
<dbReference type="OrthoDB" id="439808at2759"/>
<evidence type="ECO:0000313" key="4">
    <source>
        <dbReference type="Proteomes" id="UP000282876"/>
    </source>
</evidence>
<dbReference type="InterPro" id="IPR000504">
    <property type="entry name" value="RRM_dom"/>
</dbReference>
<evidence type="ECO:0000259" key="2">
    <source>
        <dbReference type="PROSITE" id="PS50102"/>
    </source>
</evidence>
<gene>
    <name evidence="3" type="ORF">TUBRATIS_14350</name>
</gene>
<name>A0A437ALW1_9MICR</name>
<dbReference type="Proteomes" id="UP000282876">
    <property type="component" value="Unassembled WGS sequence"/>
</dbReference>
<evidence type="ECO:0000313" key="3">
    <source>
        <dbReference type="EMBL" id="RVD92078.1"/>
    </source>
</evidence>
<reference evidence="3 4" key="1">
    <citation type="submission" date="2018-10" db="EMBL/GenBank/DDBJ databases">
        <title>Draft genome sequence of the microsporidian Tubulinosema ratisbonensis.</title>
        <authorList>
            <person name="Polonais V."/>
            <person name="Peyretaillade E."/>
            <person name="Niehus S."/>
            <person name="Wawrzyniak I."/>
            <person name="Franchet A."/>
            <person name="Gaspin C."/>
            <person name="Reichstadt M."/>
            <person name="Belser C."/>
            <person name="Labadie K."/>
            <person name="Delbac F."/>
            <person name="Ferrandon D."/>
        </authorList>
    </citation>
    <scope>NUCLEOTIDE SEQUENCE [LARGE SCALE GENOMIC DNA]</scope>
    <source>
        <strain evidence="3 4">Franzen</strain>
    </source>
</reference>
<sequence>MSQSIKRLKRDEDLKITSTRTICISNISSKEEQNLIKQYISDNSDVFEIYTINEDIYSVLFVIFYDIKTSEKIFDHFVQQGKTVLYTISKYEIPRTPDKCDSSKNQGTLLVMGRDLSEPLQEEDLLSLFEPFGKIRVIKDFKAFQKYIEFDDTRSALNALNSIDNCKFKDGFLSLKPSWDISINKRWDFIKEIDGLLSSIKIKQDNNEKKEEKGSKIYEKSVFLKALDDFIVENLSHIEKWL</sequence>
<dbReference type="EMBL" id="RCSS01000318">
    <property type="protein sequence ID" value="RVD92078.1"/>
    <property type="molecule type" value="Genomic_DNA"/>
</dbReference>
<dbReference type="AlphaFoldDB" id="A0A437ALW1"/>
<comment type="caution">
    <text evidence="3">The sequence shown here is derived from an EMBL/GenBank/DDBJ whole genome shotgun (WGS) entry which is preliminary data.</text>
</comment>
<accession>A0A437ALW1</accession>
<dbReference type="PROSITE" id="PS50102">
    <property type="entry name" value="RRM"/>
    <property type="match status" value="1"/>
</dbReference>
<dbReference type="InterPro" id="IPR035979">
    <property type="entry name" value="RBD_domain_sf"/>
</dbReference>
<keyword evidence="4" id="KW-1185">Reference proteome</keyword>
<dbReference type="InterPro" id="IPR012677">
    <property type="entry name" value="Nucleotide-bd_a/b_plait_sf"/>
</dbReference>
<evidence type="ECO:0000256" key="1">
    <source>
        <dbReference type="PROSITE-ProRule" id="PRU00176"/>
    </source>
</evidence>
<keyword evidence="1" id="KW-0694">RNA-binding</keyword>
<dbReference type="Pfam" id="PF00076">
    <property type="entry name" value="RRM_1"/>
    <property type="match status" value="1"/>
</dbReference>
<dbReference type="GO" id="GO:0003723">
    <property type="term" value="F:RNA binding"/>
    <property type="evidence" value="ECO:0007669"/>
    <property type="project" value="UniProtKB-UniRule"/>
</dbReference>
<dbReference type="VEuPathDB" id="MicrosporidiaDB:TUBRATIS_14350"/>
<dbReference type="SUPFAM" id="SSF54928">
    <property type="entry name" value="RNA-binding domain, RBD"/>
    <property type="match status" value="1"/>
</dbReference>
<dbReference type="Gene3D" id="3.30.70.330">
    <property type="match status" value="1"/>
</dbReference>
<proteinExistence type="predicted"/>